<feature type="chain" id="PRO_5045062110" evidence="2">
    <location>
        <begin position="21"/>
        <end position="1086"/>
    </location>
</feature>
<dbReference type="RefSeq" id="WP_379836931.1">
    <property type="nucleotide sequence ID" value="NZ_JBHRYQ010000001.1"/>
</dbReference>
<dbReference type="InterPro" id="IPR026444">
    <property type="entry name" value="Secre_tail"/>
</dbReference>
<evidence type="ECO:0000313" key="4">
    <source>
        <dbReference type="EMBL" id="MFC3810643.1"/>
    </source>
</evidence>
<reference evidence="5" key="1">
    <citation type="journal article" date="2019" name="Int. J. Syst. Evol. Microbiol.">
        <title>The Global Catalogue of Microorganisms (GCM) 10K type strain sequencing project: providing services to taxonomists for standard genome sequencing and annotation.</title>
        <authorList>
            <consortium name="The Broad Institute Genomics Platform"/>
            <consortium name="The Broad Institute Genome Sequencing Center for Infectious Disease"/>
            <person name="Wu L."/>
            <person name="Ma J."/>
        </authorList>
    </citation>
    <scope>NUCLEOTIDE SEQUENCE [LARGE SCALE GENOMIC DNA]</scope>
    <source>
        <strain evidence="5">CECT 7956</strain>
    </source>
</reference>
<evidence type="ECO:0000259" key="3">
    <source>
        <dbReference type="Pfam" id="PF01364"/>
    </source>
</evidence>
<dbReference type="SUPFAM" id="SSF52129">
    <property type="entry name" value="Caspase-like"/>
    <property type="match status" value="1"/>
</dbReference>
<dbReference type="Gene3D" id="3.40.50.10390">
    <property type="entry name" value="Gingipain r, domain 1"/>
    <property type="match status" value="1"/>
</dbReference>
<evidence type="ECO:0000256" key="2">
    <source>
        <dbReference type="SAM" id="SignalP"/>
    </source>
</evidence>
<feature type="domain" description="Gingipain" evidence="3">
    <location>
        <begin position="391"/>
        <end position="739"/>
    </location>
</feature>
<dbReference type="NCBIfam" id="TIGR04183">
    <property type="entry name" value="Por_Secre_tail"/>
    <property type="match status" value="1"/>
</dbReference>
<evidence type="ECO:0000256" key="1">
    <source>
        <dbReference type="ARBA" id="ARBA00022729"/>
    </source>
</evidence>
<dbReference type="InterPro" id="IPR029030">
    <property type="entry name" value="Caspase-like_dom_sf"/>
</dbReference>
<dbReference type="InterPro" id="IPR029031">
    <property type="entry name" value="Gingipain_N_sf"/>
</dbReference>
<dbReference type="CDD" id="cd02258">
    <property type="entry name" value="Peptidase_C25_N"/>
    <property type="match status" value="1"/>
</dbReference>
<keyword evidence="1 2" id="KW-0732">Signal</keyword>
<gene>
    <name evidence="4" type="ORF">ACFOOI_08260</name>
</gene>
<comment type="caution">
    <text evidence="4">The sequence shown here is derived from an EMBL/GenBank/DDBJ whole genome shotgun (WGS) entry which is preliminary data.</text>
</comment>
<accession>A0ABV7YXH5</accession>
<protein>
    <submittedName>
        <fullName evidence="4">C25 family cysteine peptidase</fullName>
    </submittedName>
</protein>
<evidence type="ECO:0000313" key="5">
    <source>
        <dbReference type="Proteomes" id="UP001595616"/>
    </source>
</evidence>
<dbReference type="InterPro" id="IPR001769">
    <property type="entry name" value="Gingipain"/>
</dbReference>
<organism evidence="4 5">
    <name type="scientific">Lacihabitans lacunae</name>
    <dbReference type="NCBI Taxonomy" id="1028214"/>
    <lineage>
        <taxon>Bacteria</taxon>
        <taxon>Pseudomonadati</taxon>
        <taxon>Bacteroidota</taxon>
        <taxon>Cytophagia</taxon>
        <taxon>Cytophagales</taxon>
        <taxon>Leadbetterellaceae</taxon>
        <taxon>Lacihabitans</taxon>
    </lineage>
</organism>
<dbReference type="Proteomes" id="UP001595616">
    <property type="component" value="Unassembled WGS sequence"/>
</dbReference>
<sequence length="1086" mass="120938">MRLIQLLFVLNIGLSFSVLAQSQNTSSWIDFNKSYLKIEVEKDGVYRISFEELSKSGLSRFTNLGLWYHGKPMAIKTVGEVNGELKAGGYIEFFGEKNKGSLDSLVYRPTWARNNPYQSLFSDVSAYFLCADNTNPLRVKNSLTSPGTTQNNFRETFVWAPNTQYSFNNNIGLLPELMQSYYQPGEGWTSKFVSASDSSSKYVFTLPGFVKTSFNTILKLKLNGRSRVCHSLDFFLNNTKIESSASFGPFDSYSNSYDISEFESAPSLNLELKTRNANVQYDWYSPTFFEFVYSRSNASLSETARTISLLNPIGTKETYVFGNIKNDKTRVWEISDPSQANELGSVNTSLGLSFSIDRTANSQKVFVFSETLSPKKTQILNLTKNTSKPEFVIITTPTLKESALKYADYRASDAGGKYKVAVVYTDDIYNAYFYGEKNPKAISYFLEDVLKDSPRKFLLLMGKAVTFPDAMKNSTETVPSFGYPGSDVLLSAGLWGGSMDVQAVPTGRLNATKNEEVLAYLDKVKESEAAGVAQEWKKNFLHLSGGQNVFEINSLRFLLNAITPKVAGGLYGGSVTAKVKATDAEVEEIDISKEVNQGVGMLSFAGHGSTDVIDLNIGYSSSPQRNYSNKGKYPLMFFNGCGVGNVFYRYNTLSTDWIVTPNKGAIGVFANSYWSYLYPTQRYLEVLYDKLFVDPELSKLTIGEVHKAVNQALVNESGSDYIRAEMHQMVFQGDPALKLFPIEKPDFSVENNKVFLQSAQGLTTIGASDSLLFGVFMKNLGRLSANQIIKGAFTLKYAGGKEQTKTFEFKSNQTTDTLFVPFKRDVTIEEIALKLDADNKIEEYNELNNEVKLSFKGETAWDKLLNFTLFPEGILPDKVSPKLTLYVGDKILQNADLVALDARFKLKLLDDRSLDLQKSLVEVYLKKCETCEIQTVDLQSAVFTRNTSNDITLSLPNLDLQAGKYSIYVRAKDMVGNVSGPLQQIDFEILKGNSASKIKVSPNPTQDFAKVSLLVNDNRNPSAINVMVYDLNGKLIESQSPSATVGLNEYYLGLKQKWGAGSYIIQVTVSHADGQTEVLKSRVLVF</sequence>
<dbReference type="Pfam" id="PF01364">
    <property type="entry name" value="Peptidase_C25"/>
    <property type="match status" value="1"/>
</dbReference>
<dbReference type="Gene3D" id="3.40.50.1460">
    <property type="match status" value="1"/>
</dbReference>
<feature type="signal peptide" evidence="2">
    <location>
        <begin position="1"/>
        <end position="20"/>
    </location>
</feature>
<proteinExistence type="predicted"/>
<dbReference type="EMBL" id="JBHRYQ010000001">
    <property type="protein sequence ID" value="MFC3810643.1"/>
    <property type="molecule type" value="Genomic_DNA"/>
</dbReference>
<name>A0ABV7YXH5_9BACT</name>
<keyword evidence="5" id="KW-1185">Reference proteome</keyword>